<protein>
    <submittedName>
        <fullName evidence="2">Arv1-like protein</fullName>
    </submittedName>
</protein>
<dbReference type="VEuPathDB" id="ToxoDB:TGFOU_231030"/>
<dbReference type="Proteomes" id="UP000028838">
    <property type="component" value="Unassembled WGS sequence"/>
</dbReference>
<proteinExistence type="predicted"/>
<feature type="compositionally biased region" description="Basic residues" evidence="1">
    <location>
        <begin position="195"/>
        <end position="210"/>
    </location>
</feature>
<sequence>MRRPASRPRFGTSPSSAFSSTPTRAGFFCMRVWREPTSSTRKNALPLGATTSLPTVMSEPSLLARARDPQLVIHRGLWLQRRRHQTERTRMVRTVSAAVPTREVGRVCLSSRPTRRFFAKRRVTGIRGATLSATPPRTRSVRRTSGPRRGTRLPTTFGRTRRSLNSQTFLSSTTKRRAASQWDAGGFAGGAAARSKTRPSLRWTRSRSARPRISGAGRAAEEDARSGVRLSTSA</sequence>
<dbReference type="AlphaFoldDB" id="A0A086LFL1"/>
<organism evidence="2 3">
    <name type="scientific">Toxoplasma gondii FOU</name>
    <dbReference type="NCBI Taxonomy" id="943167"/>
    <lineage>
        <taxon>Eukaryota</taxon>
        <taxon>Sar</taxon>
        <taxon>Alveolata</taxon>
        <taxon>Apicomplexa</taxon>
        <taxon>Conoidasida</taxon>
        <taxon>Coccidia</taxon>
        <taxon>Eucoccidiorida</taxon>
        <taxon>Eimeriorina</taxon>
        <taxon>Sarcocystidae</taxon>
        <taxon>Toxoplasma</taxon>
    </lineage>
</organism>
<name>A0A086LFL1_TOXGO</name>
<dbReference type="EMBL" id="AEYH02000303">
    <property type="protein sequence ID" value="KFG55429.1"/>
    <property type="molecule type" value="Genomic_DNA"/>
</dbReference>
<feature type="region of interest" description="Disordered" evidence="1">
    <location>
        <begin position="131"/>
        <end position="234"/>
    </location>
</feature>
<reference evidence="2 3" key="1">
    <citation type="submission" date="2014-07" db="EMBL/GenBank/DDBJ databases">
        <authorList>
            <person name="Sibley D."/>
            <person name="Venepally P."/>
            <person name="Karamycheva S."/>
            <person name="Hadjithomas M."/>
            <person name="Khan A."/>
            <person name="Brunk B."/>
            <person name="Roos D."/>
            <person name="Caler E."/>
            <person name="Lorenzi H."/>
        </authorList>
    </citation>
    <scope>NUCLEOTIDE SEQUENCE [LARGE SCALE GENOMIC DNA]</scope>
    <source>
        <strain evidence="2 3">FOU</strain>
    </source>
</reference>
<feature type="compositionally biased region" description="Basic residues" evidence="1">
    <location>
        <begin position="139"/>
        <end position="151"/>
    </location>
</feature>
<feature type="compositionally biased region" description="Low complexity" evidence="1">
    <location>
        <begin position="9"/>
        <end position="20"/>
    </location>
</feature>
<comment type="caution">
    <text evidence="2">The sequence shown here is derived from an EMBL/GenBank/DDBJ whole genome shotgun (WGS) entry which is preliminary data.</text>
</comment>
<evidence type="ECO:0000313" key="2">
    <source>
        <dbReference type="EMBL" id="KFG55429.1"/>
    </source>
</evidence>
<accession>A0A086LFL1</accession>
<feature type="compositionally biased region" description="Polar residues" evidence="1">
    <location>
        <begin position="163"/>
        <end position="173"/>
    </location>
</feature>
<evidence type="ECO:0000256" key="1">
    <source>
        <dbReference type="SAM" id="MobiDB-lite"/>
    </source>
</evidence>
<gene>
    <name evidence="2" type="ORF">TGFOU_231030</name>
</gene>
<evidence type="ECO:0000313" key="3">
    <source>
        <dbReference type="Proteomes" id="UP000028838"/>
    </source>
</evidence>
<feature type="region of interest" description="Disordered" evidence="1">
    <location>
        <begin position="1"/>
        <end position="20"/>
    </location>
</feature>